<dbReference type="STRING" id="2070753.A0A3A2Z3V4"/>
<dbReference type="GO" id="GO:0031848">
    <property type="term" value="P:protection from non-homologous end joining at telomere"/>
    <property type="evidence" value="ECO:0007669"/>
    <property type="project" value="TreeGrafter"/>
</dbReference>
<dbReference type="InterPro" id="IPR009057">
    <property type="entry name" value="Homeodomain-like_sf"/>
</dbReference>
<evidence type="ECO:0000256" key="5">
    <source>
        <dbReference type="RuleBase" id="RU367107"/>
    </source>
</evidence>
<feature type="compositionally biased region" description="Polar residues" evidence="6">
    <location>
        <begin position="202"/>
        <end position="212"/>
    </location>
</feature>
<feature type="compositionally biased region" description="Low complexity" evidence="6">
    <location>
        <begin position="170"/>
        <end position="180"/>
    </location>
</feature>
<gene>
    <name evidence="9" type="ORF">PHISCL_09908</name>
</gene>
<dbReference type="InterPro" id="IPR036420">
    <property type="entry name" value="BRCT_dom_sf"/>
</dbReference>
<comment type="function">
    <text evidence="5">Involved in the regulation of telomere length, clustering and has a specific role in telomere position effect (TPE).</text>
</comment>
<comment type="similarity">
    <text evidence="1 5">Belongs to the RAP1 family.</text>
</comment>
<feature type="domain" description="TERF2-interacting telomeric protein 1 Myb" evidence="7">
    <location>
        <begin position="109"/>
        <end position="168"/>
    </location>
</feature>
<comment type="caution">
    <text evidence="9">The sequence shown here is derived from an EMBL/GenBank/DDBJ whole genome shotgun (WGS) entry which is preliminary data.</text>
</comment>
<feature type="non-terminal residue" evidence="9">
    <location>
        <position position="244"/>
    </location>
</feature>
<reference evidence="10" key="1">
    <citation type="submission" date="2017-02" db="EMBL/GenBank/DDBJ databases">
        <authorList>
            <person name="Tafer H."/>
            <person name="Lopandic K."/>
        </authorList>
    </citation>
    <scope>NUCLEOTIDE SEQUENCE [LARGE SCALE GENOMIC DNA]</scope>
    <source>
        <strain evidence="10">CBS 366.77</strain>
    </source>
</reference>
<dbReference type="PANTHER" id="PTHR16466">
    <property type="entry name" value="TELOMERE REPEAT-BINDING FACTOR 2-INTERACTING PROTEIN 1"/>
    <property type="match status" value="1"/>
</dbReference>
<feature type="compositionally biased region" description="Basic and acidic residues" evidence="6">
    <location>
        <begin position="213"/>
        <end position="223"/>
    </location>
</feature>
<evidence type="ECO:0000256" key="2">
    <source>
        <dbReference type="ARBA" id="ARBA00022454"/>
    </source>
</evidence>
<proteinExistence type="inferred from homology"/>
<dbReference type="GO" id="GO:0042162">
    <property type="term" value="F:telomeric DNA binding"/>
    <property type="evidence" value="ECO:0007669"/>
    <property type="project" value="TreeGrafter"/>
</dbReference>
<dbReference type="SUPFAM" id="SSF46689">
    <property type="entry name" value="Homeodomain-like"/>
    <property type="match status" value="1"/>
</dbReference>
<dbReference type="GO" id="GO:0070187">
    <property type="term" value="C:shelterin complex"/>
    <property type="evidence" value="ECO:0007669"/>
    <property type="project" value="TreeGrafter"/>
</dbReference>
<evidence type="ECO:0000259" key="7">
    <source>
        <dbReference type="Pfam" id="PF08914"/>
    </source>
</evidence>
<dbReference type="OrthoDB" id="435460at2759"/>
<dbReference type="GO" id="GO:0010833">
    <property type="term" value="P:telomere maintenance via telomere lengthening"/>
    <property type="evidence" value="ECO:0007669"/>
    <property type="project" value="UniProtKB-UniRule"/>
</dbReference>
<dbReference type="InterPro" id="IPR039595">
    <property type="entry name" value="TE2IP/Rap1"/>
</dbReference>
<dbReference type="Pfam" id="PF16589">
    <property type="entry name" value="BRCT_2"/>
    <property type="match status" value="1"/>
</dbReference>
<dbReference type="Gene3D" id="1.10.10.60">
    <property type="entry name" value="Homeodomain-like"/>
    <property type="match status" value="1"/>
</dbReference>
<evidence type="ECO:0000256" key="4">
    <source>
        <dbReference type="ARBA" id="ARBA00023242"/>
    </source>
</evidence>
<keyword evidence="3 5" id="KW-0779">Telomere</keyword>
<dbReference type="Pfam" id="PF08914">
    <property type="entry name" value="Myb_Rap1"/>
    <property type="match status" value="1"/>
</dbReference>
<protein>
    <recommendedName>
        <fullName evidence="5">DNA-binding protein RAP1</fullName>
    </recommendedName>
</protein>
<evidence type="ECO:0000259" key="8">
    <source>
        <dbReference type="Pfam" id="PF16589"/>
    </source>
</evidence>
<comment type="subcellular location">
    <subcellularLocation>
        <location evidence="5">Nucleus</location>
    </subcellularLocation>
    <subcellularLocation>
        <location evidence="5">Chromosome</location>
        <location evidence="5">Telomere</location>
    </subcellularLocation>
</comment>
<dbReference type="InterPro" id="IPR001357">
    <property type="entry name" value="BRCT_dom"/>
</dbReference>
<evidence type="ECO:0000313" key="10">
    <source>
        <dbReference type="Proteomes" id="UP000266188"/>
    </source>
</evidence>
<dbReference type="AlphaFoldDB" id="A0A3A2Z3V4"/>
<feature type="domain" description="BRCT" evidence="8">
    <location>
        <begin position="12"/>
        <end position="86"/>
    </location>
</feature>
<keyword evidence="4 5" id="KW-0539">Nucleus</keyword>
<dbReference type="CDD" id="cd11655">
    <property type="entry name" value="rap1_myb-like"/>
    <property type="match status" value="1"/>
</dbReference>
<comment type="subunit">
    <text evidence="5">Homodimer.</text>
</comment>
<dbReference type="EMBL" id="MVGC01000730">
    <property type="protein sequence ID" value="RJE17752.1"/>
    <property type="molecule type" value="Genomic_DNA"/>
</dbReference>
<feature type="region of interest" description="Disordered" evidence="6">
    <location>
        <begin position="161"/>
        <end position="180"/>
    </location>
</feature>
<organism evidence="9 10">
    <name type="scientific">Aspergillus sclerotialis</name>
    <dbReference type="NCBI Taxonomy" id="2070753"/>
    <lineage>
        <taxon>Eukaryota</taxon>
        <taxon>Fungi</taxon>
        <taxon>Dikarya</taxon>
        <taxon>Ascomycota</taxon>
        <taxon>Pezizomycotina</taxon>
        <taxon>Eurotiomycetes</taxon>
        <taxon>Eurotiomycetidae</taxon>
        <taxon>Eurotiales</taxon>
        <taxon>Aspergillaceae</taxon>
        <taxon>Aspergillus</taxon>
        <taxon>Aspergillus subgen. Polypaecilum</taxon>
    </lineage>
</organism>
<evidence type="ECO:0000256" key="6">
    <source>
        <dbReference type="SAM" id="MobiDB-lite"/>
    </source>
</evidence>
<keyword evidence="2 5" id="KW-0158">Chromosome</keyword>
<keyword evidence="10" id="KW-1185">Reference proteome</keyword>
<evidence type="ECO:0000256" key="3">
    <source>
        <dbReference type="ARBA" id="ARBA00022895"/>
    </source>
</evidence>
<dbReference type="Proteomes" id="UP000266188">
    <property type="component" value="Unassembled WGS sequence"/>
</dbReference>
<dbReference type="PANTHER" id="PTHR16466:SF6">
    <property type="entry name" value="TELOMERIC REPEAT-BINDING FACTOR 2-INTERACTING PROTEIN 1"/>
    <property type="match status" value="1"/>
</dbReference>
<feature type="compositionally biased region" description="Basic and acidic residues" evidence="6">
    <location>
        <begin position="231"/>
        <end position="244"/>
    </location>
</feature>
<accession>A0A3A2Z3V4</accession>
<evidence type="ECO:0000256" key="1">
    <source>
        <dbReference type="ARBA" id="ARBA00010467"/>
    </source>
</evidence>
<evidence type="ECO:0000313" key="9">
    <source>
        <dbReference type="EMBL" id="RJE17752.1"/>
    </source>
</evidence>
<dbReference type="InterPro" id="IPR015010">
    <property type="entry name" value="TERF2IP_Myb"/>
</dbReference>
<sequence length="244" mass="28509">MEASNVKSGGGLFEGKQFWLSQNVPQRSRFRELIQQHGGIIRLQEKDADIMLVDHARKNLPPNTFSYQYVERSILNGRLEPLEAYRAGPSAHRPEGATHIPRRNTRLPYTLQDDQLLWDYMQEFEKDERAMINGRRIYQEFADIYPRHTYQSYRDRYLKRLRGRPRPGGMPQAPTQAPMAASENVFRIELPLRPPLNEENRPQISAGPSSNISEDRKRKRIDENEPSDPQIPRKPDTPSHKRRV</sequence>
<name>A0A3A2Z3V4_9EURO</name>
<dbReference type="Gene3D" id="3.40.50.10190">
    <property type="entry name" value="BRCT domain"/>
    <property type="match status" value="1"/>
</dbReference>
<feature type="region of interest" description="Disordered" evidence="6">
    <location>
        <begin position="188"/>
        <end position="244"/>
    </location>
</feature>